<dbReference type="SUPFAM" id="SSF57850">
    <property type="entry name" value="RING/U-box"/>
    <property type="match status" value="3"/>
</dbReference>
<sequence>MITVTRSYSVRVSPTKPEETWDRLHLPAVSKPTRLPLRDYTNVGSQRHSRKDSKEPIPRLSLDSQLPSASAHARSQSDTTALHAHQVTLPSQQRARPISLIAYRATEGKLPAKLASSRGLKPSNQTNFSRPLSIVSPTIVPGEQLEQNAKSPPVVTDKLDLSRRLPTSTSPTRTPTPLEFIPPSVLANHGGSVRVREAEKRRARIWESLPFTFGRIGKRKPQESDKRRPSARDHGPFGRAMLTESNLRQLEERVGTLPKAYTINLLPTPAQSPLGKDNPRFASSARAKTRHLPTPPTSRLRFEVPSTKPLVARKTQSRPDKAPPVSVRKPLPNTPAIRTSVEIRFKTSHRVCEVCKDSIRIEAFPARPTTAKCAHPRNTCTDCIQKWIETCMETKGWDHCVCPECVESLEYHDVQYFATPEVFSRYDTLSTRAALSTIPSFLWCQSPSCPSGQIHPSSTPVLTCISCAHTYCLNHPTFPFHYSLTCSQFDAYLSSTPTSYQKELEEKKGAELVKEIGKRCPNKECGWWIEKAEGCDHMTCWNCQFEFCWECGAGFGRIRRNGGKFHRLGCKYYG</sequence>
<feature type="region of interest" description="Disordered" evidence="10">
    <location>
        <begin position="32"/>
        <end position="80"/>
    </location>
</feature>
<dbReference type="PROSITE" id="PS51873">
    <property type="entry name" value="TRIAD"/>
    <property type="match status" value="1"/>
</dbReference>
<evidence type="ECO:0000259" key="11">
    <source>
        <dbReference type="PROSITE" id="PS50089"/>
    </source>
</evidence>
<dbReference type="EMBL" id="ML977317">
    <property type="protein sequence ID" value="KAF2118281.1"/>
    <property type="molecule type" value="Genomic_DNA"/>
</dbReference>
<comment type="catalytic activity">
    <reaction evidence="1">
        <text>[E2 ubiquitin-conjugating enzyme]-S-ubiquitinyl-L-cysteine + [acceptor protein]-L-lysine = [E2 ubiquitin-conjugating enzyme]-L-cysteine + [acceptor protein]-N(6)-ubiquitinyl-L-lysine.</text>
        <dbReference type="EC" id="2.3.2.31"/>
    </reaction>
</comment>
<keyword evidence="5" id="KW-0677">Repeat</keyword>
<gene>
    <name evidence="13" type="ORF">BDV96DRAFT_381455</name>
</gene>
<proteinExistence type="predicted"/>
<dbReference type="GO" id="GO:0008270">
    <property type="term" value="F:zinc ion binding"/>
    <property type="evidence" value="ECO:0007669"/>
    <property type="project" value="UniProtKB-KW"/>
</dbReference>
<dbReference type="AlphaFoldDB" id="A0A6A5ZIZ5"/>
<feature type="compositionally biased region" description="Basic and acidic residues" evidence="10">
    <location>
        <begin position="220"/>
        <end position="236"/>
    </location>
</feature>
<dbReference type="Pfam" id="PF01485">
    <property type="entry name" value="IBR"/>
    <property type="match status" value="2"/>
</dbReference>
<protein>
    <recommendedName>
        <fullName evidence="2">RBR-type E3 ubiquitin transferase</fullName>
        <ecNumber evidence="2">2.3.2.31</ecNumber>
    </recommendedName>
</protein>
<name>A0A6A5ZIZ5_9PLEO</name>
<dbReference type="OrthoDB" id="1431934at2759"/>
<evidence type="ECO:0000256" key="2">
    <source>
        <dbReference type="ARBA" id="ARBA00012251"/>
    </source>
</evidence>
<evidence type="ECO:0000259" key="12">
    <source>
        <dbReference type="PROSITE" id="PS51873"/>
    </source>
</evidence>
<keyword evidence="7" id="KW-0833">Ubl conjugation pathway</keyword>
<dbReference type="InterPro" id="IPR031127">
    <property type="entry name" value="E3_UB_ligase_RBR"/>
</dbReference>
<feature type="domain" description="RING-type" evidence="12">
    <location>
        <begin position="348"/>
        <end position="574"/>
    </location>
</feature>
<dbReference type="EC" id="2.3.2.31" evidence="2"/>
<evidence type="ECO:0000313" key="13">
    <source>
        <dbReference type="EMBL" id="KAF2118281.1"/>
    </source>
</evidence>
<dbReference type="Gene3D" id="1.20.120.1750">
    <property type="match status" value="1"/>
</dbReference>
<keyword evidence="14" id="KW-1185">Reference proteome</keyword>
<keyword evidence="3" id="KW-0808">Transferase</keyword>
<dbReference type="PANTHER" id="PTHR11685">
    <property type="entry name" value="RBR FAMILY RING FINGER AND IBR DOMAIN-CONTAINING"/>
    <property type="match status" value="1"/>
</dbReference>
<evidence type="ECO:0000256" key="1">
    <source>
        <dbReference type="ARBA" id="ARBA00001798"/>
    </source>
</evidence>
<reference evidence="13" key="1">
    <citation type="journal article" date="2020" name="Stud. Mycol.">
        <title>101 Dothideomycetes genomes: a test case for predicting lifestyles and emergence of pathogens.</title>
        <authorList>
            <person name="Haridas S."/>
            <person name="Albert R."/>
            <person name="Binder M."/>
            <person name="Bloem J."/>
            <person name="Labutti K."/>
            <person name="Salamov A."/>
            <person name="Andreopoulos B."/>
            <person name="Baker S."/>
            <person name="Barry K."/>
            <person name="Bills G."/>
            <person name="Bluhm B."/>
            <person name="Cannon C."/>
            <person name="Castanera R."/>
            <person name="Culley D."/>
            <person name="Daum C."/>
            <person name="Ezra D."/>
            <person name="Gonzalez J."/>
            <person name="Henrissat B."/>
            <person name="Kuo A."/>
            <person name="Liang C."/>
            <person name="Lipzen A."/>
            <person name="Lutzoni F."/>
            <person name="Magnuson J."/>
            <person name="Mondo S."/>
            <person name="Nolan M."/>
            <person name="Ohm R."/>
            <person name="Pangilinan J."/>
            <person name="Park H.-J."/>
            <person name="Ramirez L."/>
            <person name="Alfaro M."/>
            <person name="Sun H."/>
            <person name="Tritt A."/>
            <person name="Yoshinaga Y."/>
            <person name="Zwiers L.-H."/>
            <person name="Turgeon B."/>
            <person name="Goodwin S."/>
            <person name="Spatafora J."/>
            <person name="Crous P."/>
            <person name="Grigoriev I."/>
        </authorList>
    </citation>
    <scope>NUCLEOTIDE SEQUENCE</scope>
    <source>
        <strain evidence="13">CBS 627.86</strain>
    </source>
</reference>
<accession>A0A6A5ZIZ5</accession>
<dbReference type="PROSITE" id="PS50089">
    <property type="entry name" value="ZF_RING_2"/>
    <property type="match status" value="1"/>
</dbReference>
<keyword evidence="4" id="KW-0479">Metal-binding</keyword>
<organism evidence="13 14">
    <name type="scientific">Lophiotrema nucula</name>
    <dbReference type="NCBI Taxonomy" id="690887"/>
    <lineage>
        <taxon>Eukaryota</taxon>
        <taxon>Fungi</taxon>
        <taxon>Dikarya</taxon>
        <taxon>Ascomycota</taxon>
        <taxon>Pezizomycotina</taxon>
        <taxon>Dothideomycetes</taxon>
        <taxon>Pleosporomycetidae</taxon>
        <taxon>Pleosporales</taxon>
        <taxon>Lophiotremataceae</taxon>
        <taxon>Lophiotrema</taxon>
    </lineage>
</organism>
<evidence type="ECO:0000256" key="4">
    <source>
        <dbReference type="ARBA" id="ARBA00022723"/>
    </source>
</evidence>
<dbReference type="InterPro" id="IPR002867">
    <property type="entry name" value="IBR_dom"/>
</dbReference>
<evidence type="ECO:0000313" key="14">
    <source>
        <dbReference type="Proteomes" id="UP000799770"/>
    </source>
</evidence>
<dbReference type="CDD" id="cd20336">
    <property type="entry name" value="Rcat_RBR"/>
    <property type="match status" value="1"/>
</dbReference>
<feature type="domain" description="RING-type" evidence="11">
    <location>
        <begin position="352"/>
        <end position="405"/>
    </location>
</feature>
<evidence type="ECO:0000256" key="5">
    <source>
        <dbReference type="ARBA" id="ARBA00022737"/>
    </source>
</evidence>
<evidence type="ECO:0000256" key="6">
    <source>
        <dbReference type="ARBA" id="ARBA00022771"/>
    </source>
</evidence>
<dbReference type="InterPro" id="IPR001841">
    <property type="entry name" value="Znf_RING"/>
</dbReference>
<evidence type="ECO:0000256" key="9">
    <source>
        <dbReference type="PROSITE-ProRule" id="PRU00175"/>
    </source>
</evidence>
<keyword evidence="8" id="KW-0862">Zinc</keyword>
<keyword evidence="6 9" id="KW-0863">Zinc-finger</keyword>
<dbReference type="InterPro" id="IPR044066">
    <property type="entry name" value="TRIAD_supradom"/>
</dbReference>
<dbReference type="GO" id="GO:0016567">
    <property type="term" value="P:protein ubiquitination"/>
    <property type="evidence" value="ECO:0007669"/>
    <property type="project" value="InterPro"/>
</dbReference>
<dbReference type="InterPro" id="IPR013083">
    <property type="entry name" value="Znf_RING/FYVE/PHD"/>
</dbReference>
<dbReference type="GO" id="GO:0061630">
    <property type="term" value="F:ubiquitin protein ligase activity"/>
    <property type="evidence" value="ECO:0007669"/>
    <property type="project" value="UniProtKB-EC"/>
</dbReference>
<evidence type="ECO:0000256" key="8">
    <source>
        <dbReference type="ARBA" id="ARBA00022833"/>
    </source>
</evidence>
<feature type="compositionally biased region" description="Polar residues" evidence="10">
    <location>
        <begin position="62"/>
        <end position="80"/>
    </location>
</feature>
<feature type="region of interest" description="Disordered" evidence="10">
    <location>
        <begin position="216"/>
        <end position="241"/>
    </location>
</feature>
<feature type="region of interest" description="Disordered" evidence="10">
    <location>
        <begin position="268"/>
        <end position="333"/>
    </location>
</feature>
<dbReference type="SMART" id="SM00647">
    <property type="entry name" value="IBR"/>
    <property type="match status" value="2"/>
</dbReference>
<evidence type="ECO:0000256" key="7">
    <source>
        <dbReference type="ARBA" id="ARBA00022786"/>
    </source>
</evidence>
<evidence type="ECO:0000256" key="3">
    <source>
        <dbReference type="ARBA" id="ARBA00022679"/>
    </source>
</evidence>
<dbReference type="Gene3D" id="3.30.40.10">
    <property type="entry name" value="Zinc/RING finger domain, C3HC4 (zinc finger)"/>
    <property type="match status" value="1"/>
</dbReference>
<evidence type="ECO:0000256" key="10">
    <source>
        <dbReference type="SAM" id="MobiDB-lite"/>
    </source>
</evidence>
<dbReference type="CDD" id="cd20335">
    <property type="entry name" value="BRcat_RBR"/>
    <property type="match status" value="1"/>
</dbReference>
<dbReference type="Proteomes" id="UP000799770">
    <property type="component" value="Unassembled WGS sequence"/>
</dbReference>